<accession>A0ABY9BHQ9</accession>
<feature type="domain" description="Reverse transcriptase Ty1/copia-type" evidence="1">
    <location>
        <begin position="11"/>
        <end position="254"/>
    </location>
</feature>
<dbReference type="Pfam" id="PF07727">
    <property type="entry name" value="RVT_2"/>
    <property type="match status" value="1"/>
</dbReference>
<sequence>MKAEIDVIERNGTWKLTELPEAKKTISVKWVFRTKFNLDGSIFKHKARLVVKGFTQVVGVDYGDTFVLVAIHDTIRLLLALASQMGWKVYHLDVKSAFLNGILLEEIYVQQPEDFEVIGHEHKVYKLQKALYGLKQAPRAWYSRIDSHLIQLGFRRSENEATLYLKQNEDGLQLVVSLCVDDMLVTRSNVRLSVEFKVGMQDVFEMSNLGIMNYFLGMEIYECSSGIFISQRKYVVDILKKFKLESCKEVATPLAQNEKISKNDGEKLKEPSTYRSLVGSLLYLTVTRPELMFPTGLLSRFMSSPSNVHMGVAKRVLKYVRGSVDDMKSTSSYVFTIGLGVVCWNSRKQEVVAQSTVEAEYIFLATAANQGIWLRKFLADLGQEQSSPTKLYCDNKSAIAIAQNPVQHGRTKHINVKFHSTREAEKNSLVKLHYCSTDVQLVDIMTKALPKSRLEFLRLKLGMSKANLKEEC</sequence>
<evidence type="ECO:0000313" key="2">
    <source>
        <dbReference type="EMBL" id="WJZ81845.1"/>
    </source>
</evidence>
<reference evidence="2 3" key="1">
    <citation type="journal article" date="2023" name="Hortic Res">
        <title>The complete reference genome for grapevine (Vitis vinifera L.) genetics and breeding.</title>
        <authorList>
            <person name="Shi X."/>
            <person name="Cao S."/>
            <person name="Wang X."/>
            <person name="Huang S."/>
            <person name="Wang Y."/>
            <person name="Liu Z."/>
            <person name="Liu W."/>
            <person name="Leng X."/>
            <person name="Peng Y."/>
            <person name="Wang N."/>
            <person name="Wang Y."/>
            <person name="Ma Z."/>
            <person name="Xu X."/>
            <person name="Zhang F."/>
            <person name="Xue H."/>
            <person name="Zhong H."/>
            <person name="Wang Y."/>
            <person name="Zhang K."/>
            <person name="Velt A."/>
            <person name="Avia K."/>
            <person name="Holtgrawe D."/>
            <person name="Grimplet J."/>
            <person name="Matus J.T."/>
            <person name="Ware D."/>
            <person name="Wu X."/>
            <person name="Wang H."/>
            <person name="Liu C."/>
            <person name="Fang Y."/>
            <person name="Rustenholz C."/>
            <person name="Cheng Z."/>
            <person name="Xiao H."/>
            <person name="Zhou Y."/>
        </authorList>
    </citation>
    <scope>NUCLEOTIDE SEQUENCE [LARGE SCALE GENOMIC DNA]</scope>
    <source>
        <strain evidence="3">cv. Pinot noir / PN40024</strain>
        <tissue evidence="2">Leaf</tissue>
    </source>
</reference>
<dbReference type="SUPFAM" id="SSF56672">
    <property type="entry name" value="DNA/RNA polymerases"/>
    <property type="match status" value="1"/>
</dbReference>
<dbReference type="Proteomes" id="UP001227230">
    <property type="component" value="Chromosome 1"/>
</dbReference>
<dbReference type="CDD" id="cd09272">
    <property type="entry name" value="RNase_HI_RT_Ty1"/>
    <property type="match status" value="1"/>
</dbReference>
<dbReference type="InterPro" id="IPR013103">
    <property type="entry name" value="RVT_2"/>
</dbReference>
<proteinExistence type="predicted"/>
<gene>
    <name evidence="2" type="ORF">VitviT2T_001661</name>
</gene>
<evidence type="ECO:0000259" key="1">
    <source>
        <dbReference type="Pfam" id="PF07727"/>
    </source>
</evidence>
<dbReference type="PANTHER" id="PTHR11439:SF502">
    <property type="entry name" value="SECRETED RXLR EFFECTOR PROTEIN 161-LIKE"/>
    <property type="match status" value="1"/>
</dbReference>
<keyword evidence="3" id="KW-1185">Reference proteome</keyword>
<dbReference type="EMBL" id="CP126648">
    <property type="protein sequence ID" value="WJZ81845.1"/>
    <property type="molecule type" value="Genomic_DNA"/>
</dbReference>
<name>A0ABY9BHQ9_VITVI</name>
<organism evidence="2 3">
    <name type="scientific">Vitis vinifera</name>
    <name type="common">Grape</name>
    <dbReference type="NCBI Taxonomy" id="29760"/>
    <lineage>
        <taxon>Eukaryota</taxon>
        <taxon>Viridiplantae</taxon>
        <taxon>Streptophyta</taxon>
        <taxon>Embryophyta</taxon>
        <taxon>Tracheophyta</taxon>
        <taxon>Spermatophyta</taxon>
        <taxon>Magnoliopsida</taxon>
        <taxon>eudicotyledons</taxon>
        <taxon>Gunneridae</taxon>
        <taxon>Pentapetalae</taxon>
        <taxon>rosids</taxon>
        <taxon>Vitales</taxon>
        <taxon>Vitaceae</taxon>
        <taxon>Viteae</taxon>
        <taxon>Vitis</taxon>
    </lineage>
</organism>
<evidence type="ECO:0000313" key="3">
    <source>
        <dbReference type="Proteomes" id="UP001227230"/>
    </source>
</evidence>
<dbReference type="PANTHER" id="PTHR11439">
    <property type="entry name" value="GAG-POL-RELATED RETROTRANSPOSON"/>
    <property type="match status" value="1"/>
</dbReference>
<dbReference type="InterPro" id="IPR043502">
    <property type="entry name" value="DNA/RNA_pol_sf"/>
</dbReference>
<protein>
    <recommendedName>
        <fullName evidence="1">Reverse transcriptase Ty1/copia-type domain-containing protein</fullName>
    </recommendedName>
</protein>